<accession>A0ABQ1KX48</accession>
<sequence length="221" mass="24116">MAGKTGDLNLTEALFDDQERIAIADSAWLFRGYARAQASEIVEAVRSVLRQAPLRQMQVPGGHWMSVRTSSCGDKGWVSDSRGYRYACEDPLTGRAWPAIPPLLLELAVSGAARAGFAAFEPDACLINCYQPGAKMGLHQDRDEKDLDAPIVSLSFGLPATFMFGGLTRRGSVKRFPLLHGDMLVWGGPSRMVYHGVAPLQAGEHPMLGAWRVNLTFRRAG</sequence>
<name>A0ABQ1KX48_9GAMM</name>
<dbReference type="Proteomes" id="UP000629025">
    <property type="component" value="Unassembled WGS sequence"/>
</dbReference>
<keyword evidence="4" id="KW-0560">Oxidoreductase</keyword>
<dbReference type="InterPro" id="IPR037151">
    <property type="entry name" value="AlkB-like_sf"/>
</dbReference>
<reference evidence="8" key="1">
    <citation type="journal article" date="2019" name="Int. J. Syst. Evol. Microbiol.">
        <title>The Global Catalogue of Microorganisms (GCM) 10K type strain sequencing project: providing services to taxonomists for standard genome sequencing and annotation.</title>
        <authorList>
            <consortium name="The Broad Institute Genomics Platform"/>
            <consortium name="The Broad Institute Genome Sequencing Center for Infectious Disease"/>
            <person name="Wu L."/>
            <person name="Ma J."/>
        </authorList>
    </citation>
    <scope>NUCLEOTIDE SEQUENCE [LARGE SCALE GENOMIC DNA]</scope>
    <source>
        <strain evidence="8">CGMCC 1.15341</strain>
    </source>
</reference>
<dbReference type="PANTHER" id="PTHR16557:SF2">
    <property type="entry name" value="NUCLEIC ACID DIOXYGENASE ALKBH1"/>
    <property type="match status" value="1"/>
</dbReference>
<keyword evidence="5" id="KW-0408">Iron</keyword>
<dbReference type="InterPro" id="IPR005123">
    <property type="entry name" value="Oxoglu/Fe-dep_dioxygenase_dom"/>
</dbReference>
<evidence type="ECO:0000256" key="2">
    <source>
        <dbReference type="ARBA" id="ARBA00022723"/>
    </source>
</evidence>
<dbReference type="PANTHER" id="PTHR16557">
    <property type="entry name" value="ALKYLATED DNA REPAIR PROTEIN ALKB-RELATED"/>
    <property type="match status" value="1"/>
</dbReference>
<dbReference type="RefSeq" id="WP_188751991.1">
    <property type="nucleotide sequence ID" value="NZ_BMIJ01000010.1"/>
</dbReference>
<organism evidence="7 8">
    <name type="scientific">Marinobacterium zhoushanense</name>
    <dbReference type="NCBI Taxonomy" id="1679163"/>
    <lineage>
        <taxon>Bacteria</taxon>
        <taxon>Pseudomonadati</taxon>
        <taxon>Pseudomonadota</taxon>
        <taxon>Gammaproteobacteria</taxon>
        <taxon>Oceanospirillales</taxon>
        <taxon>Oceanospirillaceae</taxon>
        <taxon>Marinobacterium</taxon>
    </lineage>
</organism>
<feature type="domain" description="Fe2OG dioxygenase" evidence="6">
    <location>
        <begin position="121"/>
        <end position="221"/>
    </location>
</feature>
<evidence type="ECO:0000256" key="5">
    <source>
        <dbReference type="ARBA" id="ARBA00023004"/>
    </source>
</evidence>
<keyword evidence="8" id="KW-1185">Reference proteome</keyword>
<dbReference type="PROSITE" id="PS51471">
    <property type="entry name" value="FE2OG_OXY"/>
    <property type="match status" value="1"/>
</dbReference>
<dbReference type="SUPFAM" id="SSF51197">
    <property type="entry name" value="Clavaminate synthase-like"/>
    <property type="match status" value="1"/>
</dbReference>
<gene>
    <name evidence="7" type="primary">alkB</name>
    <name evidence="7" type="ORF">GCM10011352_41400</name>
</gene>
<evidence type="ECO:0000313" key="8">
    <source>
        <dbReference type="Proteomes" id="UP000629025"/>
    </source>
</evidence>
<evidence type="ECO:0000256" key="4">
    <source>
        <dbReference type="ARBA" id="ARBA00023002"/>
    </source>
</evidence>
<evidence type="ECO:0000256" key="1">
    <source>
        <dbReference type="ARBA" id="ARBA00001954"/>
    </source>
</evidence>
<dbReference type="GO" id="GO:0051213">
    <property type="term" value="F:dioxygenase activity"/>
    <property type="evidence" value="ECO:0007669"/>
    <property type="project" value="UniProtKB-KW"/>
</dbReference>
<comment type="cofactor">
    <cofactor evidence="1">
        <name>Fe(2+)</name>
        <dbReference type="ChEBI" id="CHEBI:29033"/>
    </cofactor>
</comment>
<dbReference type="Gene3D" id="2.60.120.590">
    <property type="entry name" value="Alpha-ketoglutarate-dependent dioxygenase AlkB-like"/>
    <property type="match status" value="1"/>
</dbReference>
<dbReference type="InterPro" id="IPR004574">
    <property type="entry name" value="Alkb"/>
</dbReference>
<dbReference type="Pfam" id="PF13532">
    <property type="entry name" value="2OG-FeII_Oxy_2"/>
    <property type="match status" value="1"/>
</dbReference>
<keyword evidence="3 7" id="KW-0223">Dioxygenase</keyword>
<keyword evidence="2" id="KW-0479">Metal-binding</keyword>
<dbReference type="EMBL" id="BMIJ01000010">
    <property type="protein sequence ID" value="GGC10653.1"/>
    <property type="molecule type" value="Genomic_DNA"/>
</dbReference>
<dbReference type="NCBIfam" id="NF011930">
    <property type="entry name" value="PRK15401.1"/>
    <property type="match status" value="1"/>
</dbReference>
<comment type="caution">
    <text evidence="7">The sequence shown here is derived from an EMBL/GenBank/DDBJ whole genome shotgun (WGS) entry which is preliminary data.</text>
</comment>
<evidence type="ECO:0000313" key="7">
    <source>
        <dbReference type="EMBL" id="GGC10653.1"/>
    </source>
</evidence>
<protein>
    <submittedName>
        <fullName evidence="7">Alpha-ketoglutarate-dependent dioxygenase AlkB</fullName>
    </submittedName>
</protein>
<dbReference type="InterPro" id="IPR027450">
    <property type="entry name" value="AlkB-like"/>
</dbReference>
<evidence type="ECO:0000256" key="3">
    <source>
        <dbReference type="ARBA" id="ARBA00022964"/>
    </source>
</evidence>
<proteinExistence type="predicted"/>
<evidence type="ECO:0000259" key="6">
    <source>
        <dbReference type="PROSITE" id="PS51471"/>
    </source>
</evidence>